<organism evidence="2 3">
    <name type="scientific">Staphylococcus condimenti</name>
    <dbReference type="NCBI Taxonomy" id="70255"/>
    <lineage>
        <taxon>Bacteria</taxon>
        <taxon>Bacillati</taxon>
        <taxon>Bacillota</taxon>
        <taxon>Bacilli</taxon>
        <taxon>Bacillales</taxon>
        <taxon>Staphylococcaceae</taxon>
        <taxon>Staphylococcus</taxon>
    </lineage>
</organism>
<name>A0A143P965_9STAP</name>
<dbReference type="KEGG" id="scv:A4G25_04555"/>
<dbReference type="KEGG" id="scv:A4G25_03655"/>
<sequence length="80" mass="9609">MKPRDYEKAWHTLKEDMMDDYVCVHKQADKIKHRVSQCYESQVANLIVAKDELQTWLMHMDYLDGTHEFSNLKHDLERGN</sequence>
<dbReference type="RefSeq" id="WP_047132962.1">
    <property type="nucleotide sequence ID" value="NZ_CP015114.1"/>
</dbReference>
<proteinExistence type="predicted"/>
<keyword evidence="3" id="KW-1185">Reference proteome</keyword>
<accession>A0A143P965</accession>
<dbReference type="AlphaFoldDB" id="A0A143P965"/>
<gene>
    <name evidence="1" type="ORF">I6J05_01110</name>
    <name evidence="2" type="ORF">I6J05_02045</name>
</gene>
<dbReference type="Proteomes" id="UP000595942">
    <property type="component" value="Chromosome"/>
</dbReference>
<dbReference type="EMBL" id="CP068073">
    <property type="protein sequence ID" value="QQS83129.1"/>
    <property type="molecule type" value="Genomic_DNA"/>
</dbReference>
<evidence type="ECO:0000313" key="1">
    <source>
        <dbReference type="EMBL" id="QQS82946.1"/>
    </source>
</evidence>
<protein>
    <submittedName>
        <fullName evidence="2">Uncharacterized protein</fullName>
    </submittedName>
</protein>
<evidence type="ECO:0000313" key="3">
    <source>
        <dbReference type="Proteomes" id="UP000595942"/>
    </source>
</evidence>
<reference evidence="2 3" key="1">
    <citation type="submission" date="2021-01" db="EMBL/GenBank/DDBJ databases">
        <title>FDA dAtabase for Regulatory Grade micrObial Sequences (FDA-ARGOS): Supporting development and validation of Infectious Disease Dx tests.</title>
        <authorList>
            <person name="Sproer C."/>
            <person name="Gronow S."/>
            <person name="Severitt S."/>
            <person name="Schroder I."/>
            <person name="Tallon L."/>
            <person name="Sadzewicz L."/>
            <person name="Zhao X."/>
            <person name="Boylan J."/>
            <person name="Ott S."/>
            <person name="Bowen H."/>
            <person name="Vavikolanu K."/>
            <person name="Mehta A."/>
            <person name="Aluvathingal J."/>
            <person name="Nadendla S."/>
            <person name="Lowell S."/>
            <person name="Myers T."/>
            <person name="Yan Y."/>
            <person name="Sichtig H."/>
        </authorList>
    </citation>
    <scope>NUCLEOTIDE SEQUENCE [LARGE SCALE GENOMIC DNA]</scope>
    <source>
        <strain evidence="2 3">FDAARGOS_1148</strain>
    </source>
</reference>
<evidence type="ECO:0000313" key="2">
    <source>
        <dbReference type="EMBL" id="QQS83129.1"/>
    </source>
</evidence>
<dbReference type="GeneID" id="93727127"/>
<dbReference type="OrthoDB" id="2413380at2"/>
<dbReference type="EMBL" id="CP068073">
    <property type="protein sequence ID" value="QQS82946.1"/>
    <property type="molecule type" value="Genomic_DNA"/>
</dbReference>